<sequence length="266" mass="29628">MSVPYQPQVDEDEEPRPCTLSPHTPEDARRRLELSGLTGDATAVERHTSHIVVVNEPTIQEAPEDGATSGSEVSKPQYMEQRRFHNRWPRGLGIWMAVVGFLSVLLGISEVFIIPLFEDKEGTFQPHLDVHNTYGMGMWAGSVLILTGCMAIRAAIGKRASTVYRFFLLTVLCLLLYVVAQYMLLAGFIEQKTVPASYKSGSALFYIHVATFLSVFLGFILCIASVVQYYETVLCGELQLCRRCFFCCFPCCCRAMDMDSGATTPV</sequence>
<feature type="transmembrane region" description="Helical" evidence="2">
    <location>
        <begin position="137"/>
        <end position="156"/>
    </location>
</feature>
<feature type="transmembrane region" description="Helical" evidence="2">
    <location>
        <begin position="205"/>
        <end position="230"/>
    </location>
</feature>
<evidence type="ECO:0000313" key="4">
    <source>
        <dbReference type="RefSeq" id="XP_013404947.1"/>
    </source>
</evidence>
<keyword evidence="2" id="KW-1133">Transmembrane helix</keyword>
<evidence type="ECO:0000256" key="1">
    <source>
        <dbReference type="SAM" id="MobiDB-lite"/>
    </source>
</evidence>
<dbReference type="OMA" id="ARGKHWP"/>
<dbReference type="OrthoDB" id="6246408at2759"/>
<name>A0A1S3J3F3_LINAN</name>
<proteinExistence type="predicted"/>
<keyword evidence="2" id="KW-0812">Transmembrane</keyword>
<feature type="transmembrane region" description="Helical" evidence="2">
    <location>
        <begin position="163"/>
        <end position="185"/>
    </location>
</feature>
<evidence type="ECO:0000256" key="2">
    <source>
        <dbReference type="SAM" id="Phobius"/>
    </source>
</evidence>
<feature type="region of interest" description="Disordered" evidence="1">
    <location>
        <begin position="1"/>
        <end position="26"/>
    </location>
</feature>
<dbReference type="Proteomes" id="UP000085678">
    <property type="component" value="Unplaced"/>
</dbReference>
<feature type="transmembrane region" description="Helical" evidence="2">
    <location>
        <begin position="92"/>
        <end position="117"/>
    </location>
</feature>
<keyword evidence="3" id="KW-1185">Reference proteome</keyword>
<dbReference type="KEGG" id="lak:106169862"/>
<accession>A0A1S3J3F3</accession>
<protein>
    <submittedName>
        <fullName evidence="4">Uncharacterized protein LOC106169862 isoform X1</fullName>
    </submittedName>
</protein>
<dbReference type="RefSeq" id="XP_013404947.1">
    <property type="nucleotide sequence ID" value="XM_013549493.1"/>
</dbReference>
<gene>
    <name evidence="4" type="primary">LOC106169862</name>
</gene>
<organism evidence="3 4">
    <name type="scientific">Lingula anatina</name>
    <name type="common">Brachiopod</name>
    <name type="synonym">Lingula unguis</name>
    <dbReference type="NCBI Taxonomy" id="7574"/>
    <lineage>
        <taxon>Eukaryota</taxon>
        <taxon>Metazoa</taxon>
        <taxon>Spiralia</taxon>
        <taxon>Lophotrochozoa</taxon>
        <taxon>Brachiopoda</taxon>
        <taxon>Linguliformea</taxon>
        <taxon>Lingulata</taxon>
        <taxon>Lingulida</taxon>
        <taxon>Linguloidea</taxon>
        <taxon>Lingulidae</taxon>
        <taxon>Lingula</taxon>
    </lineage>
</organism>
<dbReference type="InParanoid" id="A0A1S3J3F3"/>
<dbReference type="GeneID" id="106169862"/>
<reference evidence="4" key="1">
    <citation type="submission" date="2025-08" db="UniProtKB">
        <authorList>
            <consortium name="RefSeq"/>
        </authorList>
    </citation>
    <scope>IDENTIFICATION</scope>
    <source>
        <tissue evidence="4">Gonads</tissue>
    </source>
</reference>
<dbReference type="AlphaFoldDB" id="A0A1S3J3F3"/>
<evidence type="ECO:0000313" key="3">
    <source>
        <dbReference type="Proteomes" id="UP000085678"/>
    </source>
</evidence>
<keyword evidence="2" id="KW-0472">Membrane</keyword>